<dbReference type="InterPro" id="IPR011042">
    <property type="entry name" value="6-blade_b-propeller_TolB-like"/>
</dbReference>
<dbReference type="PROSITE" id="PS51007">
    <property type="entry name" value="CYTC"/>
    <property type="match status" value="1"/>
</dbReference>
<dbReference type="GO" id="GO:0046872">
    <property type="term" value="F:metal ion binding"/>
    <property type="evidence" value="ECO:0007669"/>
    <property type="project" value="UniProtKB-KW"/>
</dbReference>
<evidence type="ECO:0000256" key="4">
    <source>
        <dbReference type="SAM" id="MobiDB-lite"/>
    </source>
</evidence>
<dbReference type="Proteomes" id="UP000557872">
    <property type="component" value="Unassembled WGS sequence"/>
</dbReference>
<dbReference type="Pfam" id="PF18582">
    <property type="entry name" value="HZS_alpha"/>
    <property type="match status" value="1"/>
</dbReference>
<dbReference type="InterPro" id="IPR009056">
    <property type="entry name" value="Cyt_c-like_dom"/>
</dbReference>
<dbReference type="GO" id="GO:0009055">
    <property type="term" value="F:electron transfer activity"/>
    <property type="evidence" value="ECO:0007669"/>
    <property type="project" value="InterPro"/>
</dbReference>
<feature type="chain" id="PRO_5032537950" evidence="5">
    <location>
        <begin position="24"/>
        <end position="832"/>
    </location>
</feature>
<evidence type="ECO:0000313" key="8">
    <source>
        <dbReference type="Proteomes" id="UP000557872"/>
    </source>
</evidence>
<accession>A0A851GP46</accession>
<feature type="compositionally biased region" description="Basic and acidic residues" evidence="4">
    <location>
        <begin position="795"/>
        <end position="832"/>
    </location>
</feature>
<dbReference type="AlphaFoldDB" id="A0A851GP46"/>
<dbReference type="Gene3D" id="2.120.10.30">
    <property type="entry name" value="TolB, C-terminal domain"/>
    <property type="match status" value="1"/>
</dbReference>
<dbReference type="InterPro" id="IPR011659">
    <property type="entry name" value="WD40"/>
</dbReference>
<name>A0A851GP46_9BACT</name>
<dbReference type="SUPFAM" id="SSF69304">
    <property type="entry name" value="Tricorn protease N-terminal domain"/>
    <property type="match status" value="1"/>
</dbReference>
<evidence type="ECO:0000256" key="5">
    <source>
        <dbReference type="SAM" id="SignalP"/>
    </source>
</evidence>
<keyword evidence="1 3" id="KW-0479">Metal-binding</keyword>
<dbReference type="Pfam" id="PF07676">
    <property type="entry name" value="PD40"/>
    <property type="match status" value="1"/>
</dbReference>
<keyword evidence="5" id="KW-0732">Signal</keyword>
<protein>
    <submittedName>
        <fullName evidence="7">PD40 domain-containing protein</fullName>
    </submittedName>
</protein>
<proteinExistence type="predicted"/>
<keyword evidence="2 3" id="KW-0408">Iron</keyword>
<dbReference type="RefSeq" id="WP_178933402.1">
    <property type="nucleotide sequence ID" value="NZ_JACBAZ010000005.1"/>
</dbReference>
<sequence>MKTPLFICAAATLGLLLTSPVHAKGKNSPTSLRAAIEDLQMKYGDRYPQAKAYLKELDQKANQSGENFQKLQQRALRAHPLLTNTPVLFVERAQYLSDHHNTETIFQTDEVCTHKYRPSGPMKLLDVATGKTKVLLDPGKDGSIRDPEVHPDGTRVIFSMRKNIQDDYHIYEISSKGSGLKQLTSAKGVADFDPCYLPDGSIVFSSTREPKFCGCNRHIMANLFRMEADGANIHQIGKSTLFEGQSSVMPDGRILYNRWEYVDRNFGDAQGLWTVNPDGTNHAVYWGNNTASPGGVLDARMIPGTNLTLCTFSSCHDVPWGAMAIIDRNLGVDGRKSVVRTWPADAINLVDKGNFDTFKRVNPKYEDPFPLSETTFLVSRMTQTKGKKGRPMGIFLVDTFGNEILLHSEGRGCYEPMPVTTSKPAPVKPITRDYKPNGTGTFYVQNVYIGTHMQGVAPGEIKYLRVVEAPEKRTWINNPWSGQGTQWPAMNWHNFQNKRILGTVPVEEDGSVHFECPADTFVFFQLLDKDKMMIHSMRSGTSIQSGETQGCVGCHEDRNSAVPLNTQKQPLAMKRAASKLSGWKGKPREFSYQGEVQPVFDQHCVSCHDYGKPAGQKLNLASDRTLVFNASYIDLWSKGYVNAIGAGPAAIQQARSWGAANSRLVKALTVDHQNIPEHKDVRLKRDELEKITTWLDLNAPYYPTFQSAHPEGLAGRSPLTPAEVGKLGKLTKTRFVTGHNHRQGAQISFERPELSPCLSKLDPKSKEYRVALALINEGKKRLTQTPRGDMPGFKPSDRDLKRLKKYTDRKKIEEANRKAIQEGNKRYDRDFQ</sequence>
<feature type="signal peptide" evidence="5">
    <location>
        <begin position="1"/>
        <end position="23"/>
    </location>
</feature>
<gene>
    <name evidence="7" type="ORF">HW115_13340</name>
</gene>
<organism evidence="7 8">
    <name type="scientific">Oceaniferula marina</name>
    <dbReference type="NCBI Taxonomy" id="2748318"/>
    <lineage>
        <taxon>Bacteria</taxon>
        <taxon>Pseudomonadati</taxon>
        <taxon>Verrucomicrobiota</taxon>
        <taxon>Verrucomicrobiia</taxon>
        <taxon>Verrucomicrobiales</taxon>
        <taxon>Verrucomicrobiaceae</taxon>
        <taxon>Oceaniferula</taxon>
    </lineage>
</organism>
<evidence type="ECO:0000256" key="2">
    <source>
        <dbReference type="ARBA" id="ARBA00023004"/>
    </source>
</evidence>
<evidence type="ECO:0000256" key="1">
    <source>
        <dbReference type="ARBA" id="ARBA00022723"/>
    </source>
</evidence>
<keyword evidence="8" id="KW-1185">Reference proteome</keyword>
<evidence type="ECO:0000256" key="3">
    <source>
        <dbReference type="PROSITE-ProRule" id="PRU00433"/>
    </source>
</evidence>
<feature type="domain" description="Cytochrome c" evidence="6">
    <location>
        <begin position="591"/>
        <end position="699"/>
    </location>
</feature>
<keyword evidence="3" id="KW-0349">Heme</keyword>
<dbReference type="InterPro" id="IPR040698">
    <property type="entry name" value="HZS_alpha_mid"/>
</dbReference>
<evidence type="ECO:0000313" key="7">
    <source>
        <dbReference type="EMBL" id="NWK56600.1"/>
    </source>
</evidence>
<reference evidence="7 8" key="1">
    <citation type="submission" date="2020-07" db="EMBL/GenBank/DDBJ databases">
        <title>Roseicoccus Jingziensis gen. nov., sp. nov., isolated from coastal seawater.</title>
        <authorList>
            <person name="Feng X."/>
        </authorList>
    </citation>
    <scope>NUCLEOTIDE SEQUENCE [LARGE SCALE GENOMIC DNA]</scope>
    <source>
        <strain evidence="7 8">N1E253</strain>
    </source>
</reference>
<dbReference type="EMBL" id="JACBAZ010000005">
    <property type="protein sequence ID" value="NWK56600.1"/>
    <property type="molecule type" value="Genomic_DNA"/>
</dbReference>
<feature type="region of interest" description="Disordered" evidence="4">
    <location>
        <begin position="779"/>
        <end position="832"/>
    </location>
</feature>
<comment type="caution">
    <text evidence="7">The sequence shown here is derived from an EMBL/GenBank/DDBJ whole genome shotgun (WGS) entry which is preliminary data.</text>
</comment>
<evidence type="ECO:0000259" key="6">
    <source>
        <dbReference type="PROSITE" id="PS51007"/>
    </source>
</evidence>
<dbReference type="GO" id="GO:0020037">
    <property type="term" value="F:heme binding"/>
    <property type="evidence" value="ECO:0007669"/>
    <property type="project" value="InterPro"/>
</dbReference>